<keyword evidence="3" id="KW-0342">GTP-binding</keyword>
<dbReference type="SMART" id="SM00175">
    <property type="entry name" value="RAB"/>
    <property type="match status" value="1"/>
</dbReference>
<keyword evidence="1" id="KW-0488">Methylation</keyword>
<sequence length="155" mass="17624">MTNPVQKKLVFIGDSGVGKSRLIIRIQHGEYHDQFLPAFCGGYWHDTDVDRRPVELQLWDTASQEDYDRLRPLSYPETDVCVLCFAIDSVTSLQNVRDKWVPEFLHFRTKLDAPFLLVGCKGDLRHDAVGASVEQIESIRQAIGAIKYVECSAKI</sequence>
<organism evidence="4 5">
    <name type="scientific">Serendipita indica (strain DSM 11827)</name>
    <name type="common">Root endophyte fungus</name>
    <name type="synonym">Piriformospora indica</name>
    <dbReference type="NCBI Taxonomy" id="1109443"/>
    <lineage>
        <taxon>Eukaryota</taxon>
        <taxon>Fungi</taxon>
        <taxon>Dikarya</taxon>
        <taxon>Basidiomycota</taxon>
        <taxon>Agaricomycotina</taxon>
        <taxon>Agaricomycetes</taxon>
        <taxon>Sebacinales</taxon>
        <taxon>Serendipitaceae</taxon>
        <taxon>Serendipita</taxon>
    </lineage>
</organism>
<dbReference type="SUPFAM" id="SSF52540">
    <property type="entry name" value="P-loop containing nucleoside triphosphate hydrolases"/>
    <property type="match status" value="1"/>
</dbReference>
<dbReference type="InterPro" id="IPR003578">
    <property type="entry name" value="Small_GTPase_Rho"/>
</dbReference>
<dbReference type="PROSITE" id="PS51421">
    <property type="entry name" value="RAS"/>
    <property type="match status" value="1"/>
</dbReference>
<keyword evidence="5" id="KW-1185">Reference proteome</keyword>
<dbReference type="eggNOG" id="KOG0393">
    <property type="taxonomic scope" value="Eukaryota"/>
</dbReference>
<gene>
    <name evidence="4" type="ORF">PIIN_10358</name>
</gene>
<dbReference type="InterPro" id="IPR001806">
    <property type="entry name" value="Small_GTPase"/>
</dbReference>
<dbReference type="SMART" id="SM00173">
    <property type="entry name" value="RAS"/>
    <property type="match status" value="1"/>
</dbReference>
<dbReference type="PANTHER" id="PTHR24072">
    <property type="entry name" value="RHO FAMILY GTPASE"/>
    <property type="match status" value="1"/>
</dbReference>
<evidence type="ECO:0000256" key="1">
    <source>
        <dbReference type="ARBA" id="ARBA00022481"/>
    </source>
</evidence>
<comment type="caution">
    <text evidence="4">The sequence shown here is derived from an EMBL/GenBank/DDBJ whole genome shotgun (WGS) entry which is preliminary data.</text>
</comment>
<dbReference type="InterPro" id="IPR027417">
    <property type="entry name" value="P-loop_NTPase"/>
</dbReference>
<dbReference type="GO" id="GO:0003924">
    <property type="term" value="F:GTPase activity"/>
    <property type="evidence" value="ECO:0007669"/>
    <property type="project" value="InterPro"/>
</dbReference>
<dbReference type="PRINTS" id="PR00449">
    <property type="entry name" value="RASTRNSFRMNG"/>
</dbReference>
<dbReference type="Proteomes" id="UP000007148">
    <property type="component" value="Unassembled WGS sequence"/>
</dbReference>
<evidence type="ECO:0000313" key="4">
    <source>
        <dbReference type="EMBL" id="CCA76365.1"/>
    </source>
</evidence>
<dbReference type="InterPro" id="IPR005225">
    <property type="entry name" value="Small_GTP-bd"/>
</dbReference>
<dbReference type="STRING" id="1109443.G4TYH2"/>
<dbReference type="GO" id="GO:0007264">
    <property type="term" value="P:small GTPase-mediated signal transduction"/>
    <property type="evidence" value="ECO:0007669"/>
    <property type="project" value="InterPro"/>
</dbReference>
<dbReference type="AlphaFoldDB" id="G4TYH2"/>
<dbReference type="EMBL" id="CAFZ01000717">
    <property type="protein sequence ID" value="CCA76365.1"/>
    <property type="molecule type" value="Genomic_DNA"/>
</dbReference>
<dbReference type="PROSITE" id="PS51420">
    <property type="entry name" value="RHO"/>
    <property type="match status" value="1"/>
</dbReference>
<name>G4TYH2_SERID</name>
<evidence type="ECO:0000256" key="3">
    <source>
        <dbReference type="ARBA" id="ARBA00023134"/>
    </source>
</evidence>
<keyword evidence="2" id="KW-0547">Nucleotide-binding</keyword>
<evidence type="ECO:0000313" key="5">
    <source>
        <dbReference type="Proteomes" id="UP000007148"/>
    </source>
</evidence>
<dbReference type="InParanoid" id="G4TYH2"/>
<protein>
    <submittedName>
        <fullName evidence="4">Probable GTPase Rho1</fullName>
    </submittedName>
</protein>
<dbReference type="PROSITE" id="PS51419">
    <property type="entry name" value="RAB"/>
    <property type="match status" value="1"/>
</dbReference>
<dbReference type="GO" id="GO:0005525">
    <property type="term" value="F:GTP binding"/>
    <property type="evidence" value="ECO:0007669"/>
    <property type="project" value="UniProtKB-KW"/>
</dbReference>
<dbReference type="Gene3D" id="3.40.50.300">
    <property type="entry name" value="P-loop containing nucleotide triphosphate hydrolases"/>
    <property type="match status" value="1"/>
</dbReference>
<accession>G4TYH2</accession>
<dbReference type="HOGENOM" id="CLU_041217_21_2_1"/>
<proteinExistence type="predicted"/>
<dbReference type="Pfam" id="PF00071">
    <property type="entry name" value="Ras"/>
    <property type="match status" value="1"/>
</dbReference>
<dbReference type="SMART" id="SM00174">
    <property type="entry name" value="RHO"/>
    <property type="match status" value="1"/>
</dbReference>
<dbReference type="CDD" id="cd00157">
    <property type="entry name" value="Rho"/>
    <property type="match status" value="1"/>
</dbReference>
<reference evidence="4 5" key="1">
    <citation type="journal article" date="2011" name="PLoS Pathog.">
        <title>Endophytic Life Strategies Decoded by Genome and Transcriptome Analyses of the Mutualistic Root Symbiont Piriformospora indica.</title>
        <authorList>
            <person name="Zuccaro A."/>
            <person name="Lahrmann U."/>
            <person name="Guldener U."/>
            <person name="Langen G."/>
            <person name="Pfiffi S."/>
            <person name="Biedenkopf D."/>
            <person name="Wong P."/>
            <person name="Samans B."/>
            <person name="Grimm C."/>
            <person name="Basiewicz M."/>
            <person name="Murat C."/>
            <person name="Martin F."/>
            <person name="Kogel K.H."/>
        </authorList>
    </citation>
    <scope>NUCLEOTIDE SEQUENCE [LARGE SCALE GENOMIC DNA]</scope>
    <source>
        <strain evidence="4 5">DSM 11827</strain>
    </source>
</reference>
<dbReference type="NCBIfam" id="TIGR00231">
    <property type="entry name" value="small_GTP"/>
    <property type="match status" value="1"/>
</dbReference>
<dbReference type="OrthoDB" id="8830751at2759"/>
<evidence type="ECO:0000256" key="2">
    <source>
        <dbReference type="ARBA" id="ARBA00022741"/>
    </source>
</evidence>